<dbReference type="InterPro" id="IPR035965">
    <property type="entry name" value="PAS-like_dom_sf"/>
</dbReference>
<evidence type="ECO:0000313" key="2">
    <source>
        <dbReference type="EMBL" id="QJW84550.1"/>
    </source>
</evidence>
<dbReference type="Gene3D" id="3.30.450.20">
    <property type="entry name" value="PAS domain"/>
    <property type="match status" value="1"/>
</dbReference>
<keyword evidence="3" id="KW-1185">Reference proteome</keyword>
<protein>
    <submittedName>
        <fullName evidence="2">PAS domain-containing protein</fullName>
    </submittedName>
</protein>
<dbReference type="InterPro" id="IPR013656">
    <property type="entry name" value="PAS_4"/>
</dbReference>
<evidence type="ECO:0000313" key="3">
    <source>
        <dbReference type="Proteomes" id="UP000500826"/>
    </source>
</evidence>
<reference evidence="2 3" key="1">
    <citation type="submission" date="2020-05" db="EMBL/GenBank/DDBJ databases">
        <title>Ramlibacter rhizophilus sp. nov., isolated from rhizosphere soil of national flower Mugunghwa from South Korea.</title>
        <authorList>
            <person name="Zheng-Fei Y."/>
            <person name="Huan T."/>
        </authorList>
    </citation>
    <scope>NUCLEOTIDE SEQUENCE [LARGE SCALE GENOMIC DNA]</scope>
    <source>
        <strain evidence="2 3">H242</strain>
    </source>
</reference>
<gene>
    <name evidence="2" type="ORF">HK414_15215</name>
</gene>
<name>A0ABX6P3D1_9BURK</name>
<dbReference type="Proteomes" id="UP000500826">
    <property type="component" value="Chromosome"/>
</dbReference>
<organism evidence="2 3">
    <name type="scientific">Ramlibacter terrae</name>
    <dbReference type="NCBI Taxonomy" id="2732511"/>
    <lineage>
        <taxon>Bacteria</taxon>
        <taxon>Pseudomonadati</taxon>
        <taxon>Pseudomonadota</taxon>
        <taxon>Betaproteobacteria</taxon>
        <taxon>Burkholderiales</taxon>
        <taxon>Comamonadaceae</taxon>
        <taxon>Ramlibacter</taxon>
    </lineage>
</organism>
<dbReference type="SUPFAM" id="SSF55785">
    <property type="entry name" value="PYP-like sensor domain (PAS domain)"/>
    <property type="match status" value="1"/>
</dbReference>
<sequence>MIRLLRDADGRVQDYRFEEANEAFAQHTGMRDAVGRTMREMVPGHDQHWFDIYDRVARTGESTRFVEEAKAMNRWFDVYAARLGGEGSDRWR</sequence>
<evidence type="ECO:0000259" key="1">
    <source>
        <dbReference type="Pfam" id="PF08448"/>
    </source>
</evidence>
<feature type="domain" description="PAS fold-4" evidence="1">
    <location>
        <begin position="14"/>
        <end position="83"/>
    </location>
</feature>
<proteinExistence type="predicted"/>
<accession>A0ABX6P3D1</accession>
<dbReference type="EMBL" id="CP053418">
    <property type="protein sequence ID" value="QJW84550.1"/>
    <property type="molecule type" value="Genomic_DNA"/>
</dbReference>
<dbReference type="Pfam" id="PF08448">
    <property type="entry name" value="PAS_4"/>
    <property type="match status" value="1"/>
</dbReference>